<sequence>MKEDKITSSLVSVSFRAFYNDMLKFMDEIQVCKTGAAIKSVRFVMNDNDEVYGTIDLVFYSLAMDEAYE</sequence>
<name>A0A644WKB1_9ZZZZ</name>
<comment type="caution">
    <text evidence="1">The sequence shown here is derived from an EMBL/GenBank/DDBJ whole genome shotgun (WGS) entry which is preliminary data.</text>
</comment>
<dbReference type="AlphaFoldDB" id="A0A644WKB1"/>
<gene>
    <name evidence="1" type="ORF">SDC9_49108</name>
</gene>
<evidence type="ECO:0000313" key="1">
    <source>
        <dbReference type="EMBL" id="MPM02853.1"/>
    </source>
</evidence>
<reference evidence="1" key="1">
    <citation type="submission" date="2019-08" db="EMBL/GenBank/DDBJ databases">
        <authorList>
            <person name="Kucharzyk K."/>
            <person name="Murdoch R.W."/>
            <person name="Higgins S."/>
            <person name="Loffler F."/>
        </authorList>
    </citation>
    <scope>NUCLEOTIDE SEQUENCE</scope>
</reference>
<accession>A0A644WKB1</accession>
<protein>
    <submittedName>
        <fullName evidence="1">Uncharacterized protein</fullName>
    </submittedName>
</protein>
<proteinExistence type="predicted"/>
<dbReference type="EMBL" id="VSSQ01000903">
    <property type="protein sequence ID" value="MPM02853.1"/>
    <property type="molecule type" value="Genomic_DNA"/>
</dbReference>
<organism evidence="1">
    <name type="scientific">bioreactor metagenome</name>
    <dbReference type="NCBI Taxonomy" id="1076179"/>
    <lineage>
        <taxon>unclassified sequences</taxon>
        <taxon>metagenomes</taxon>
        <taxon>ecological metagenomes</taxon>
    </lineage>
</organism>